<evidence type="ECO:0000313" key="1">
    <source>
        <dbReference type="EMBL" id="MEQ2160283.1"/>
    </source>
</evidence>
<gene>
    <name evidence="1" type="ORF">GOODEAATRI_032028</name>
</gene>
<accession>A0ABV0MMF8</accession>
<evidence type="ECO:0008006" key="3">
    <source>
        <dbReference type="Google" id="ProtNLM"/>
    </source>
</evidence>
<reference evidence="1 2" key="1">
    <citation type="submission" date="2021-06" db="EMBL/GenBank/DDBJ databases">
        <authorList>
            <person name="Palmer J.M."/>
        </authorList>
    </citation>
    <scope>NUCLEOTIDE SEQUENCE [LARGE SCALE GENOMIC DNA]</scope>
    <source>
        <strain evidence="1 2">GA_2019</strain>
        <tissue evidence="1">Muscle</tissue>
    </source>
</reference>
<sequence>TDINSAMLEGINMLIKDRQENRLPERSIDMIILLTDGMPNSGKHAKFGILRLP</sequence>
<dbReference type="EMBL" id="JAHRIO010005749">
    <property type="protein sequence ID" value="MEQ2160283.1"/>
    <property type="molecule type" value="Genomic_DNA"/>
</dbReference>
<dbReference type="Proteomes" id="UP001476798">
    <property type="component" value="Unassembled WGS sequence"/>
</dbReference>
<organism evidence="1 2">
    <name type="scientific">Goodea atripinnis</name>
    <dbReference type="NCBI Taxonomy" id="208336"/>
    <lineage>
        <taxon>Eukaryota</taxon>
        <taxon>Metazoa</taxon>
        <taxon>Chordata</taxon>
        <taxon>Craniata</taxon>
        <taxon>Vertebrata</taxon>
        <taxon>Euteleostomi</taxon>
        <taxon>Actinopterygii</taxon>
        <taxon>Neopterygii</taxon>
        <taxon>Teleostei</taxon>
        <taxon>Neoteleostei</taxon>
        <taxon>Acanthomorphata</taxon>
        <taxon>Ovalentaria</taxon>
        <taxon>Atherinomorphae</taxon>
        <taxon>Cyprinodontiformes</taxon>
        <taxon>Goodeidae</taxon>
        <taxon>Goodea</taxon>
    </lineage>
</organism>
<protein>
    <recommendedName>
        <fullName evidence="3">VWFA domain-containing protein</fullName>
    </recommendedName>
</protein>
<dbReference type="SUPFAM" id="SSF53300">
    <property type="entry name" value="vWA-like"/>
    <property type="match status" value="1"/>
</dbReference>
<keyword evidence="2" id="KW-1185">Reference proteome</keyword>
<dbReference type="InterPro" id="IPR036465">
    <property type="entry name" value="vWFA_dom_sf"/>
</dbReference>
<proteinExistence type="predicted"/>
<feature type="non-terminal residue" evidence="1">
    <location>
        <position position="1"/>
    </location>
</feature>
<evidence type="ECO:0000313" key="2">
    <source>
        <dbReference type="Proteomes" id="UP001476798"/>
    </source>
</evidence>
<comment type="caution">
    <text evidence="1">The sequence shown here is derived from an EMBL/GenBank/DDBJ whole genome shotgun (WGS) entry which is preliminary data.</text>
</comment>
<name>A0ABV0MMF8_9TELE</name>